<dbReference type="InterPro" id="IPR035948">
    <property type="entry name" value="YwqG-like_sf"/>
</dbReference>
<dbReference type="RefSeq" id="WP_341843634.1">
    <property type="nucleotide sequence ID" value="NZ_CP149792.1"/>
</dbReference>
<evidence type="ECO:0000313" key="2">
    <source>
        <dbReference type="Proteomes" id="UP001449657"/>
    </source>
</evidence>
<evidence type="ECO:0008006" key="3">
    <source>
        <dbReference type="Google" id="ProtNLM"/>
    </source>
</evidence>
<dbReference type="Proteomes" id="UP001449657">
    <property type="component" value="Chromosome"/>
</dbReference>
<reference evidence="1 2" key="1">
    <citation type="submission" date="2024-03" db="EMBL/GenBank/DDBJ databases">
        <title>Chitinophaga caseinilytica sp. nov., a casein hydrolysing bacterium isolated from forest soil.</title>
        <authorList>
            <person name="Lee D.S."/>
            <person name="Han D.M."/>
            <person name="Baek J.H."/>
            <person name="Choi D.G."/>
            <person name="Jeon J.H."/>
            <person name="Jeon C.O."/>
        </authorList>
    </citation>
    <scope>NUCLEOTIDE SEQUENCE [LARGE SCALE GENOMIC DNA]</scope>
    <source>
        <strain evidence="1 2">KACC 19118</strain>
    </source>
</reference>
<sequence>MDKEQLKGHISRPATWMSTGGFRPTQALTESWVSRVFVYRENEVIPLDKSGHPMFPLFQLCLEGLPFVPDIVKNTRFLTVFLSPELPMGVTPNGQNWLVREYGYDEPIMRKELHNPDSWFKPFPLKANLIAQDCPVWDGGGLASGDSDTIIALEDKGIISDYHHDFPNHYGHKLGGFPSFCQPGVSMGKGFEFVMQIATDEKANINIVDSGTVFLAKHPKTGDWNYYCDFY</sequence>
<dbReference type="SUPFAM" id="SSF103032">
    <property type="entry name" value="Hypothetical protein YwqG"/>
    <property type="match status" value="1"/>
</dbReference>
<organism evidence="1 2">
    <name type="scientific">Chitinophaga caseinilytica</name>
    <dbReference type="NCBI Taxonomy" id="2267521"/>
    <lineage>
        <taxon>Bacteria</taxon>
        <taxon>Pseudomonadati</taxon>
        <taxon>Bacteroidota</taxon>
        <taxon>Chitinophagia</taxon>
        <taxon>Chitinophagales</taxon>
        <taxon>Chitinophagaceae</taxon>
        <taxon>Chitinophaga</taxon>
    </lineage>
</organism>
<name>A0ABZ2Z9Y3_9BACT</name>
<evidence type="ECO:0000313" key="1">
    <source>
        <dbReference type="EMBL" id="WZN49059.1"/>
    </source>
</evidence>
<protein>
    <recommendedName>
        <fullName evidence="3">DUF1963 domain-containing protein</fullName>
    </recommendedName>
</protein>
<keyword evidence="2" id="KW-1185">Reference proteome</keyword>
<dbReference type="EMBL" id="CP150096">
    <property type="protein sequence ID" value="WZN49059.1"/>
    <property type="molecule type" value="Genomic_DNA"/>
</dbReference>
<accession>A0ABZ2Z9Y3</accession>
<dbReference type="Gene3D" id="2.30.320.10">
    <property type="entry name" value="YwqG-like"/>
    <property type="match status" value="1"/>
</dbReference>
<gene>
    <name evidence="1" type="ORF">WJU22_12850</name>
</gene>
<proteinExistence type="predicted"/>